<dbReference type="PANTHER" id="PTHR12308:SF84">
    <property type="entry name" value="ANOCTAMIN"/>
    <property type="match status" value="1"/>
</dbReference>
<keyword evidence="3 6" id="KW-0812">Transmembrane</keyword>
<reference evidence="8 9" key="1">
    <citation type="submission" date="2019-01" db="EMBL/GenBank/DDBJ databases">
        <authorList>
            <person name="Sayadi A."/>
        </authorList>
    </citation>
    <scope>NUCLEOTIDE SEQUENCE [LARGE SCALE GENOMIC DNA]</scope>
</reference>
<keyword evidence="5 6" id="KW-0472">Membrane</keyword>
<accession>A0A653BWJ1</accession>
<organism evidence="8 9">
    <name type="scientific">Callosobruchus maculatus</name>
    <name type="common">Southern cowpea weevil</name>
    <name type="synonym">Pulse bruchid</name>
    <dbReference type="NCBI Taxonomy" id="64391"/>
    <lineage>
        <taxon>Eukaryota</taxon>
        <taxon>Metazoa</taxon>
        <taxon>Ecdysozoa</taxon>
        <taxon>Arthropoda</taxon>
        <taxon>Hexapoda</taxon>
        <taxon>Insecta</taxon>
        <taxon>Pterygota</taxon>
        <taxon>Neoptera</taxon>
        <taxon>Endopterygota</taxon>
        <taxon>Coleoptera</taxon>
        <taxon>Polyphaga</taxon>
        <taxon>Cucujiformia</taxon>
        <taxon>Chrysomeloidea</taxon>
        <taxon>Chrysomelidae</taxon>
        <taxon>Bruchinae</taxon>
        <taxon>Bruchini</taxon>
        <taxon>Callosobruchus</taxon>
    </lineage>
</organism>
<dbReference type="GO" id="GO:0005886">
    <property type="term" value="C:plasma membrane"/>
    <property type="evidence" value="ECO:0007669"/>
    <property type="project" value="TreeGrafter"/>
</dbReference>
<feature type="transmembrane region" description="Helical" evidence="6">
    <location>
        <begin position="196"/>
        <end position="217"/>
    </location>
</feature>
<feature type="transmembrane region" description="Helical" evidence="6">
    <location>
        <begin position="72"/>
        <end position="94"/>
    </location>
</feature>
<name>A0A653BWJ1_CALMS</name>
<evidence type="ECO:0000256" key="1">
    <source>
        <dbReference type="ARBA" id="ARBA00004141"/>
    </source>
</evidence>
<evidence type="ECO:0000256" key="3">
    <source>
        <dbReference type="ARBA" id="ARBA00022692"/>
    </source>
</evidence>
<evidence type="ECO:0000256" key="5">
    <source>
        <dbReference type="ARBA" id="ARBA00023136"/>
    </source>
</evidence>
<comment type="subcellular location">
    <subcellularLocation>
        <location evidence="1 6">Membrane</location>
        <topology evidence="1 6">Multi-pass membrane protein</topology>
    </subcellularLocation>
</comment>
<feature type="transmembrane region" description="Helical" evidence="6">
    <location>
        <begin position="410"/>
        <end position="437"/>
    </location>
</feature>
<feature type="transmembrane region" description="Helical" evidence="6">
    <location>
        <begin position="240"/>
        <end position="261"/>
    </location>
</feature>
<evidence type="ECO:0000256" key="6">
    <source>
        <dbReference type="RuleBase" id="RU280814"/>
    </source>
</evidence>
<dbReference type="Proteomes" id="UP000410492">
    <property type="component" value="Unassembled WGS sequence"/>
</dbReference>
<dbReference type="EMBL" id="CAACVG010005455">
    <property type="protein sequence ID" value="VEN39307.1"/>
    <property type="molecule type" value="Genomic_DNA"/>
</dbReference>
<evidence type="ECO:0000256" key="2">
    <source>
        <dbReference type="ARBA" id="ARBA00009671"/>
    </source>
</evidence>
<dbReference type="PANTHER" id="PTHR12308">
    <property type="entry name" value="ANOCTAMIN"/>
    <property type="match status" value="1"/>
</dbReference>
<keyword evidence="9" id="KW-1185">Reference proteome</keyword>
<evidence type="ECO:0000259" key="7">
    <source>
        <dbReference type="Pfam" id="PF04547"/>
    </source>
</evidence>
<proteinExistence type="inferred from homology"/>
<dbReference type="InterPro" id="IPR007632">
    <property type="entry name" value="Anoctamin"/>
</dbReference>
<feature type="transmembrane region" description="Helical" evidence="6">
    <location>
        <begin position="145"/>
        <end position="176"/>
    </location>
</feature>
<evidence type="ECO:0000256" key="4">
    <source>
        <dbReference type="ARBA" id="ARBA00022989"/>
    </source>
</evidence>
<keyword evidence="4 6" id="KW-1133">Transmembrane helix</keyword>
<evidence type="ECO:0000313" key="8">
    <source>
        <dbReference type="EMBL" id="VEN39307.1"/>
    </source>
</evidence>
<comment type="similarity">
    <text evidence="2 6">Belongs to the anoctamin family.</text>
</comment>
<feature type="domain" description="Anoctamin transmembrane" evidence="7">
    <location>
        <begin position="1"/>
        <end position="543"/>
    </location>
</feature>
<evidence type="ECO:0000313" key="9">
    <source>
        <dbReference type="Proteomes" id="UP000410492"/>
    </source>
</evidence>
<dbReference type="InterPro" id="IPR049452">
    <property type="entry name" value="Anoctamin_TM"/>
</dbReference>
<dbReference type="GO" id="GO:0005254">
    <property type="term" value="F:chloride channel activity"/>
    <property type="evidence" value="ECO:0007669"/>
    <property type="project" value="TreeGrafter"/>
</dbReference>
<dbReference type="OrthoDB" id="296386at2759"/>
<gene>
    <name evidence="8" type="ORF">CALMAC_LOCUS3894</name>
</gene>
<comment type="caution">
    <text evidence="6">Lacks conserved residue(s) required for the propagation of feature annotation.</text>
</comment>
<feature type="transmembrane region" description="Helical" evidence="6">
    <location>
        <begin position="366"/>
        <end position="389"/>
    </location>
</feature>
<dbReference type="AlphaFoldDB" id="A0A653BWJ1"/>
<sequence>MLIPATALGIICVIFGAVTCNSRYYNYRSYEICNSDQVMCPKCHYEGCTFDPLSGSCGLSKMCYIFENPTTVALAVITSFWSLGFLATCFMEYWQRTQTVLAIRWNVTSLDLDPGTRPQYIEAATTLKYSPITRRMEPFISTKKICVGYVITATSIFLLCSVMLLAVMSVIVYQVSTTYLIAASDLSDHFKAFNDVFITLSGAAISAVFIQLFTLIYEKLAMLLTNMENHRTQFDFDHSYIYKSFALAFVNNYAAVFYIAFFKGRFYEHPGQMHQWKQEGGLRTDVCSPSGCIPDLSISLMTIMLIKIAFSHISQYLWPIIRSKYKQLFMSVPETEHLPTHEKQYLQTEAEEYFLVNEYMDLVIQYGYIVCFIAAFPLSPAVALISNVIELRVDAYKITTSFRRPVPKRVTGIGAWFGILQAMTYLGVVTNALVIAVTSEFVPLSMYKYFHGGDVRGFTNTTLSAFRISEFTIIPRSDDLPEFCYYLGWRYPPGHPKEYLLTDEFWMVVAIRMVAILTFEHIVMISKGILAYAIPDVPKDVAEGLALSEKKNTELRMKIMDDMFQMKKAQAL</sequence>
<protein>
    <recommendedName>
        <fullName evidence="6">Anoctamin</fullName>
    </recommendedName>
</protein>
<dbReference type="Pfam" id="PF04547">
    <property type="entry name" value="Anoctamin"/>
    <property type="match status" value="1"/>
</dbReference>